<feature type="domain" description="PRD" evidence="1">
    <location>
        <begin position="182"/>
        <end position="294"/>
    </location>
</feature>
<dbReference type="PANTHER" id="PTHR30185">
    <property type="entry name" value="CRYPTIC BETA-GLUCOSIDE BGL OPERON ANTITERMINATOR"/>
    <property type="match status" value="1"/>
</dbReference>
<dbReference type="PANTHER" id="PTHR30185:SF15">
    <property type="entry name" value="CRYPTIC BETA-GLUCOSIDE BGL OPERON ANTITERMINATOR"/>
    <property type="match status" value="1"/>
</dbReference>
<dbReference type="Pfam" id="PF00874">
    <property type="entry name" value="PRD"/>
    <property type="match status" value="2"/>
</dbReference>
<comment type="caution">
    <text evidence="2">The sequence shown here is derived from an EMBL/GenBank/DDBJ whole genome shotgun (WGS) entry which is preliminary data.</text>
</comment>
<evidence type="ECO:0000313" key="2">
    <source>
        <dbReference type="EMBL" id="MBU3877783.1"/>
    </source>
</evidence>
<gene>
    <name evidence="2" type="ORF">HGO97_018430</name>
</gene>
<name>A0ABS6D852_9FIRM</name>
<feature type="domain" description="PRD" evidence="1">
    <location>
        <begin position="76"/>
        <end position="181"/>
    </location>
</feature>
<sequence>MGQRVKEAGDVMKISRVLNNSCVIILDDNQKEMILLGNGIGYSKRPGDSVDKAKIDKVFVMEDDWKADRFAELLGRVSNEIINISEDLIEYAHELLGTDLDEAIHISLPDHLDGAIENFRQGILLHNTLLLEIKKFYQKEFSLGERALKMIEEKMDIKMPEDEAGFIAMHFVNAQSHDENDQTRAIITLVDEMDRIISQTFGSRMTAIDKNSLIYCRYMTHLKFFAQRVLTKTYFMEGDTKELNLTIRKYEEEYMCSRKVCEFISKEYNYDVCEEEVMYLAVHLVQIMNRRTQKEKKSEV</sequence>
<dbReference type="NCBIfam" id="NF046042">
    <property type="entry name" value="LicT"/>
    <property type="match status" value="1"/>
</dbReference>
<protein>
    <submittedName>
        <fullName evidence="2">PRD domain-containing protein</fullName>
    </submittedName>
</protein>
<dbReference type="InterPro" id="IPR011608">
    <property type="entry name" value="PRD"/>
</dbReference>
<dbReference type="RefSeq" id="WP_216244407.1">
    <property type="nucleotide sequence ID" value="NZ_JABACJ020000022.1"/>
</dbReference>
<keyword evidence="3" id="KW-1185">Reference proteome</keyword>
<accession>A0ABS6D852</accession>
<organism evidence="2 3">
    <name type="scientific">Faecalicatena faecalis</name>
    <dbReference type="NCBI Taxonomy" id="2726362"/>
    <lineage>
        <taxon>Bacteria</taxon>
        <taxon>Bacillati</taxon>
        <taxon>Bacillota</taxon>
        <taxon>Clostridia</taxon>
        <taxon>Lachnospirales</taxon>
        <taxon>Lachnospiraceae</taxon>
        <taxon>Faecalicatena</taxon>
    </lineage>
</organism>
<evidence type="ECO:0000313" key="3">
    <source>
        <dbReference type="Proteomes" id="UP000723714"/>
    </source>
</evidence>
<dbReference type="EMBL" id="JABACJ020000022">
    <property type="protein sequence ID" value="MBU3877783.1"/>
    <property type="molecule type" value="Genomic_DNA"/>
</dbReference>
<evidence type="ECO:0000259" key="1">
    <source>
        <dbReference type="PROSITE" id="PS51372"/>
    </source>
</evidence>
<dbReference type="InterPro" id="IPR050661">
    <property type="entry name" value="BglG_antiterminators"/>
</dbReference>
<proteinExistence type="predicted"/>
<dbReference type="Proteomes" id="UP000723714">
    <property type="component" value="Unassembled WGS sequence"/>
</dbReference>
<dbReference type="SMART" id="SM01061">
    <property type="entry name" value="CAT_RBD"/>
    <property type="match status" value="1"/>
</dbReference>
<reference evidence="2 3" key="1">
    <citation type="submission" date="2021-06" db="EMBL/GenBank/DDBJ databases">
        <title>Faecalicatena sp. nov. isolated from porcine feces.</title>
        <authorList>
            <person name="Oh B.S."/>
            <person name="Lee J.H."/>
        </authorList>
    </citation>
    <scope>NUCLEOTIDE SEQUENCE [LARGE SCALE GENOMIC DNA]</scope>
    <source>
        <strain evidence="2 3">AGMB00832</strain>
    </source>
</reference>
<dbReference type="Pfam" id="PF03123">
    <property type="entry name" value="CAT_RBD"/>
    <property type="match status" value="1"/>
</dbReference>
<dbReference type="PROSITE" id="PS51372">
    <property type="entry name" value="PRD_2"/>
    <property type="match status" value="2"/>
</dbReference>
<dbReference type="InterPro" id="IPR004341">
    <property type="entry name" value="CAT_RNA-bd_dom"/>
</dbReference>